<evidence type="ECO:0000313" key="4">
    <source>
        <dbReference type="EMBL" id="SHH38087.1"/>
    </source>
</evidence>
<proteinExistence type="predicted"/>
<dbReference type="EMBL" id="FQXB01000006">
    <property type="protein sequence ID" value="SHH38087.1"/>
    <property type="molecule type" value="Genomic_DNA"/>
</dbReference>
<dbReference type="PANTHER" id="PTHR13847:SF289">
    <property type="entry name" value="GLYCINE OXIDASE"/>
    <property type="match status" value="1"/>
</dbReference>
<feature type="domain" description="FAD dependent oxidoreductase" evidence="3">
    <location>
        <begin position="6"/>
        <end position="394"/>
    </location>
</feature>
<dbReference type="STRING" id="1508389.SAMN05444003_2979"/>
<dbReference type="AlphaFoldDB" id="A0A1M5SHL9"/>
<dbReference type="InterPro" id="IPR036188">
    <property type="entry name" value="FAD/NAD-bd_sf"/>
</dbReference>
<evidence type="ECO:0000256" key="2">
    <source>
        <dbReference type="SAM" id="Phobius"/>
    </source>
</evidence>
<dbReference type="SUPFAM" id="SSF51905">
    <property type="entry name" value="FAD/NAD(P)-binding domain"/>
    <property type="match status" value="1"/>
</dbReference>
<dbReference type="GO" id="GO:0016491">
    <property type="term" value="F:oxidoreductase activity"/>
    <property type="evidence" value="ECO:0007669"/>
    <property type="project" value="UniProtKB-KW"/>
</dbReference>
<gene>
    <name evidence="4" type="ORF">SAMN05444003_2979</name>
</gene>
<evidence type="ECO:0000313" key="5">
    <source>
        <dbReference type="Proteomes" id="UP000184074"/>
    </source>
</evidence>
<protein>
    <submittedName>
        <fullName evidence="4">D-amino-acid dehydrogenase</fullName>
    </submittedName>
</protein>
<keyword evidence="2" id="KW-1133">Transmembrane helix</keyword>
<sequence length="414" mass="45223">MAKHPIIVVGAGIVGVSTAIWLQRFGHRVVLMDRDAPGEGASFGNAGLIAQWAVTPVTTPGLWRDMPNYLINPQSPLFVEWGYLPKMLPWLGRFLAQATDGKTQTYADQVAPLLLDAVDQHRSLIAGTAAESFVRDSKLSYAYRSQAEFEKDAYAWALKRRCGFEPQMVLGADVRDAEPILGPDIGCLAVLEGQGHVMDPGRYVKALAKHFEKDGGAFVRATVQGIGRQGGAVTHVDTDQGRFDCNRLVVTAGIWSKELMQALGLKVQLETERGYHLVFENPSEMPKNPMMHVKGKFGVNPMNVGLRCAGMVELGSHTSGPSDAPLNLLRENAKKAFPTLTYSNVKEWMGFRPSTPDSLPLIGEIENSGIYTGFGHQHVGLTAGPKTGRLLAQMIDKQPPNIQMDAYLPARYLS</sequence>
<keyword evidence="2" id="KW-0472">Membrane</keyword>
<dbReference type="InterPro" id="IPR006076">
    <property type="entry name" value="FAD-dep_OxRdtase"/>
</dbReference>
<dbReference type="Proteomes" id="UP000184074">
    <property type="component" value="Unassembled WGS sequence"/>
</dbReference>
<organism evidence="4 5">
    <name type="scientific">Cognatiyoonia sediminum</name>
    <dbReference type="NCBI Taxonomy" id="1508389"/>
    <lineage>
        <taxon>Bacteria</taxon>
        <taxon>Pseudomonadati</taxon>
        <taxon>Pseudomonadota</taxon>
        <taxon>Alphaproteobacteria</taxon>
        <taxon>Rhodobacterales</taxon>
        <taxon>Paracoccaceae</taxon>
        <taxon>Cognatiyoonia</taxon>
    </lineage>
</organism>
<evidence type="ECO:0000259" key="3">
    <source>
        <dbReference type="Pfam" id="PF01266"/>
    </source>
</evidence>
<dbReference type="RefSeq" id="WP_072902411.1">
    <property type="nucleotide sequence ID" value="NZ_FQXB01000006.1"/>
</dbReference>
<keyword evidence="5" id="KW-1185">Reference proteome</keyword>
<dbReference type="GO" id="GO:0005737">
    <property type="term" value="C:cytoplasm"/>
    <property type="evidence" value="ECO:0007669"/>
    <property type="project" value="TreeGrafter"/>
</dbReference>
<keyword evidence="2" id="KW-0812">Transmembrane</keyword>
<accession>A0A1M5SHL9</accession>
<name>A0A1M5SHL9_9RHOB</name>
<evidence type="ECO:0000256" key="1">
    <source>
        <dbReference type="ARBA" id="ARBA00023002"/>
    </source>
</evidence>
<dbReference type="SUPFAM" id="SSF54373">
    <property type="entry name" value="FAD-linked reductases, C-terminal domain"/>
    <property type="match status" value="1"/>
</dbReference>
<keyword evidence="1" id="KW-0560">Oxidoreductase</keyword>
<dbReference type="PANTHER" id="PTHR13847">
    <property type="entry name" value="SARCOSINE DEHYDROGENASE-RELATED"/>
    <property type="match status" value="1"/>
</dbReference>
<dbReference type="Gene3D" id="3.30.9.10">
    <property type="entry name" value="D-Amino Acid Oxidase, subunit A, domain 2"/>
    <property type="match status" value="1"/>
</dbReference>
<feature type="transmembrane region" description="Helical" evidence="2">
    <location>
        <begin position="6"/>
        <end position="22"/>
    </location>
</feature>
<dbReference type="Gene3D" id="3.50.50.60">
    <property type="entry name" value="FAD/NAD(P)-binding domain"/>
    <property type="match status" value="2"/>
</dbReference>
<dbReference type="Pfam" id="PF01266">
    <property type="entry name" value="DAO"/>
    <property type="match status" value="1"/>
</dbReference>
<reference evidence="4 5" key="1">
    <citation type="submission" date="2016-11" db="EMBL/GenBank/DDBJ databases">
        <authorList>
            <person name="Jaros S."/>
            <person name="Januszkiewicz K."/>
            <person name="Wedrychowicz H."/>
        </authorList>
    </citation>
    <scope>NUCLEOTIDE SEQUENCE [LARGE SCALE GENOMIC DNA]</scope>
    <source>
        <strain evidence="4 5">DSM 28715</strain>
    </source>
</reference>
<dbReference type="OrthoDB" id="9805337at2"/>